<comment type="caution">
    <text evidence="1">The sequence shown here is derived from an EMBL/GenBank/DDBJ whole genome shotgun (WGS) entry which is preliminary data.</text>
</comment>
<reference evidence="1" key="1">
    <citation type="journal article" date="2015" name="Nature">
        <title>Complex archaea that bridge the gap between prokaryotes and eukaryotes.</title>
        <authorList>
            <person name="Spang A."/>
            <person name="Saw J.H."/>
            <person name="Jorgensen S.L."/>
            <person name="Zaremba-Niedzwiedzka K."/>
            <person name="Martijn J."/>
            <person name="Lind A.E."/>
            <person name="van Eijk R."/>
            <person name="Schleper C."/>
            <person name="Guy L."/>
            <person name="Ettema T.J."/>
        </authorList>
    </citation>
    <scope>NUCLEOTIDE SEQUENCE</scope>
</reference>
<evidence type="ECO:0000313" key="1">
    <source>
        <dbReference type="EMBL" id="KKM77155.1"/>
    </source>
</evidence>
<sequence>MLRQITDGFSMDTKILPLLYQYRTAALSQMEVLRRADGFQAQWIVVPEESAEPLAAYDQLEYQATITPGSWIWGVSFKATLAGANQPQTAHVHIEDEGTRQFWESDYEVGNGYTLFGRNADDRGKMPIIFSQPIPVTPPGKLNIKIANENSSAISVQLVLSVARICTGRMFSPQECLP</sequence>
<name>A0A0F9MK61_9ZZZZ</name>
<dbReference type="EMBL" id="LAZR01008688">
    <property type="protein sequence ID" value="KKM77155.1"/>
    <property type="molecule type" value="Genomic_DNA"/>
</dbReference>
<gene>
    <name evidence="1" type="ORF">LCGC14_1372890</name>
</gene>
<organism evidence="1">
    <name type="scientific">marine sediment metagenome</name>
    <dbReference type="NCBI Taxonomy" id="412755"/>
    <lineage>
        <taxon>unclassified sequences</taxon>
        <taxon>metagenomes</taxon>
        <taxon>ecological metagenomes</taxon>
    </lineage>
</organism>
<proteinExistence type="predicted"/>
<protein>
    <submittedName>
        <fullName evidence="1">Uncharacterized protein</fullName>
    </submittedName>
</protein>
<dbReference type="AlphaFoldDB" id="A0A0F9MK61"/>
<accession>A0A0F9MK61</accession>